<dbReference type="InterPro" id="IPR045735">
    <property type="entry name" value="Spore_III_AA_AAA+_ATPase"/>
</dbReference>
<evidence type="ECO:0000313" key="6">
    <source>
        <dbReference type="Proteomes" id="UP000075714"/>
    </source>
</evidence>
<keyword evidence="1" id="KW-0547">Nucleotide-binding</keyword>
<organism evidence="5 6">
    <name type="scientific">Gonium pectorale</name>
    <name type="common">Green alga</name>
    <dbReference type="NCBI Taxonomy" id="33097"/>
    <lineage>
        <taxon>Eukaryota</taxon>
        <taxon>Viridiplantae</taxon>
        <taxon>Chlorophyta</taxon>
        <taxon>core chlorophytes</taxon>
        <taxon>Chlorophyceae</taxon>
        <taxon>CS clade</taxon>
        <taxon>Chlamydomonadales</taxon>
        <taxon>Volvocaceae</taxon>
        <taxon>Gonium</taxon>
    </lineage>
</organism>
<dbReference type="PANTHER" id="PTHR20953">
    <property type="entry name" value="KINASE-RELATED"/>
    <property type="match status" value="1"/>
</dbReference>
<accession>A0A150FVA6</accession>
<keyword evidence="2" id="KW-0067">ATP-binding</keyword>
<dbReference type="PANTHER" id="PTHR20953:SF3">
    <property type="entry name" value="P-LOOP CONTAINING NUCLEOSIDE TRIPHOSPHATE HYDROLASES SUPERFAMILY PROTEIN"/>
    <property type="match status" value="1"/>
</dbReference>
<evidence type="ECO:0000256" key="3">
    <source>
        <dbReference type="SAM" id="MobiDB-lite"/>
    </source>
</evidence>
<feature type="domain" description="Stage III sporulation protein AA AAA+ ATPase" evidence="4">
    <location>
        <begin position="136"/>
        <end position="261"/>
    </location>
</feature>
<evidence type="ECO:0000313" key="5">
    <source>
        <dbReference type="EMBL" id="KXZ41553.1"/>
    </source>
</evidence>
<reference evidence="6" key="1">
    <citation type="journal article" date="2016" name="Nat. Commun.">
        <title>The Gonium pectorale genome demonstrates co-option of cell cycle regulation during the evolution of multicellularity.</title>
        <authorList>
            <person name="Hanschen E.R."/>
            <person name="Marriage T.N."/>
            <person name="Ferris P.J."/>
            <person name="Hamaji T."/>
            <person name="Toyoda A."/>
            <person name="Fujiyama A."/>
            <person name="Neme R."/>
            <person name="Noguchi H."/>
            <person name="Minakuchi Y."/>
            <person name="Suzuki M."/>
            <person name="Kawai-Toyooka H."/>
            <person name="Smith D.R."/>
            <person name="Sparks H."/>
            <person name="Anderson J."/>
            <person name="Bakaric R."/>
            <person name="Luria V."/>
            <person name="Karger A."/>
            <person name="Kirschner M.W."/>
            <person name="Durand P.M."/>
            <person name="Michod R.E."/>
            <person name="Nozaki H."/>
            <person name="Olson B.J."/>
        </authorList>
    </citation>
    <scope>NUCLEOTIDE SEQUENCE [LARGE SCALE GENOMIC DNA]</scope>
    <source>
        <strain evidence="6">NIES-2863</strain>
    </source>
</reference>
<dbReference type="AlphaFoldDB" id="A0A150FVA6"/>
<dbReference type="OrthoDB" id="26838at2759"/>
<evidence type="ECO:0000259" key="4">
    <source>
        <dbReference type="Pfam" id="PF19568"/>
    </source>
</evidence>
<comment type="caution">
    <text evidence="5">The sequence shown here is derived from an EMBL/GenBank/DDBJ whole genome shotgun (WGS) entry which is preliminary data.</text>
</comment>
<dbReference type="Pfam" id="PF19568">
    <property type="entry name" value="Spore_III_AA"/>
    <property type="match status" value="1"/>
</dbReference>
<name>A0A150FVA6_GONPE</name>
<dbReference type="GO" id="GO:0005524">
    <property type="term" value="F:ATP binding"/>
    <property type="evidence" value="ECO:0007669"/>
    <property type="project" value="UniProtKB-KW"/>
</dbReference>
<dbReference type="Gene3D" id="3.40.50.300">
    <property type="entry name" value="P-loop containing nucleotide triphosphate hydrolases"/>
    <property type="match status" value="1"/>
</dbReference>
<evidence type="ECO:0000256" key="1">
    <source>
        <dbReference type="ARBA" id="ARBA00022741"/>
    </source>
</evidence>
<gene>
    <name evidence="5" type="ORF">GPECTOR_397g222</name>
</gene>
<dbReference type="Proteomes" id="UP000075714">
    <property type="component" value="Unassembled WGS sequence"/>
</dbReference>
<sequence>MLRRPYHGREAAIRRAARVLGAWPGPGLRGAVPSAAGSNSAATTTFTATQRAGEDSPPPPPLPCAPGTALDSAGAGSGPSTAVDGELALLLRILPTSLVEVVLDLGRPPYARFPPPTGDVPLSRAPLSEDDIRAAVAQVGPGVGKTTALREVCRIASDAGGRRVVVVDTSNEVGGDGDVPHPSIGGARRMQVPRPEAQHAVMVEAVENHMPQVVVIDEMSTTAECAAARTIAQRGVQLVATAHGGTLANLVKNPTLADLVGGVQTVTLGDEEARRRGSSKSVLERAGPPTFDVAVEMEERGRWRVHLDLAAAVDSLLAAPWPGWSPAARTT</sequence>
<dbReference type="SUPFAM" id="SSF52540">
    <property type="entry name" value="P-loop containing nucleoside triphosphate hydrolases"/>
    <property type="match status" value="1"/>
</dbReference>
<dbReference type="InterPro" id="IPR027417">
    <property type="entry name" value="P-loop_NTPase"/>
</dbReference>
<dbReference type="EMBL" id="LSYV01000394">
    <property type="protein sequence ID" value="KXZ41553.1"/>
    <property type="molecule type" value="Genomic_DNA"/>
</dbReference>
<proteinExistence type="predicted"/>
<protein>
    <recommendedName>
        <fullName evidence="4">Stage III sporulation protein AA AAA+ ATPase domain-containing protein</fullName>
    </recommendedName>
</protein>
<keyword evidence="6" id="KW-1185">Reference proteome</keyword>
<feature type="region of interest" description="Disordered" evidence="3">
    <location>
        <begin position="47"/>
        <end position="78"/>
    </location>
</feature>
<evidence type="ECO:0000256" key="2">
    <source>
        <dbReference type="ARBA" id="ARBA00022840"/>
    </source>
</evidence>